<feature type="transmembrane region" description="Helical" evidence="12">
    <location>
        <begin position="319"/>
        <end position="341"/>
    </location>
</feature>
<dbReference type="GO" id="GO:0030177">
    <property type="term" value="P:positive regulation of Wnt signaling pathway"/>
    <property type="evidence" value="ECO:0007669"/>
    <property type="project" value="TreeGrafter"/>
</dbReference>
<name>A0A8B7YMG7_ACAPL</name>
<dbReference type="PANTHER" id="PTHR13351:SF1">
    <property type="entry name" value="RENIN RECEPTOR"/>
    <property type="match status" value="1"/>
</dbReference>
<organism evidence="16 17">
    <name type="scientific">Acanthaster planci</name>
    <name type="common">Crown-of-thorns starfish</name>
    <dbReference type="NCBI Taxonomy" id="133434"/>
    <lineage>
        <taxon>Eukaryota</taxon>
        <taxon>Metazoa</taxon>
        <taxon>Echinodermata</taxon>
        <taxon>Eleutherozoa</taxon>
        <taxon>Asterozoa</taxon>
        <taxon>Asteroidea</taxon>
        <taxon>Valvatacea</taxon>
        <taxon>Valvatida</taxon>
        <taxon>Acanthasteridae</taxon>
        <taxon>Acanthaster</taxon>
    </lineage>
</organism>
<dbReference type="Pfam" id="PF07850">
    <property type="entry name" value="Renin_r"/>
    <property type="match status" value="1"/>
</dbReference>
<evidence type="ECO:0000256" key="2">
    <source>
        <dbReference type="ARBA" id="ARBA00004251"/>
    </source>
</evidence>
<dbReference type="PANTHER" id="PTHR13351">
    <property type="entry name" value="RENIN RECEPTOR"/>
    <property type="match status" value="1"/>
</dbReference>
<dbReference type="GO" id="GO:0009897">
    <property type="term" value="C:external side of plasma membrane"/>
    <property type="evidence" value="ECO:0007669"/>
    <property type="project" value="TreeGrafter"/>
</dbReference>
<keyword evidence="9 12" id="KW-1133">Transmembrane helix</keyword>
<keyword evidence="5" id="KW-0165">Cleavage on pair of basic residues</keyword>
<dbReference type="KEGG" id="aplc:110981020"/>
<dbReference type="GO" id="GO:0031982">
    <property type="term" value="C:vesicle"/>
    <property type="evidence" value="ECO:0007669"/>
    <property type="project" value="UniProtKB-SubCell"/>
</dbReference>
<dbReference type="AlphaFoldDB" id="A0A8B7YMG7"/>
<evidence type="ECO:0000256" key="1">
    <source>
        <dbReference type="ARBA" id="ARBA00004115"/>
    </source>
</evidence>
<dbReference type="OrthoDB" id="7866065at2759"/>
<evidence type="ECO:0000259" key="15">
    <source>
        <dbReference type="Pfam" id="PF25294"/>
    </source>
</evidence>
<dbReference type="InterPro" id="IPR012493">
    <property type="entry name" value="Renin_rcpt"/>
</dbReference>
<feature type="domain" description="Renin receptor N-terminal" evidence="15">
    <location>
        <begin position="23"/>
        <end position="277"/>
    </location>
</feature>
<dbReference type="GO" id="GO:0098588">
    <property type="term" value="C:bounding membrane of organelle"/>
    <property type="evidence" value="ECO:0007669"/>
    <property type="project" value="UniProtKB-ARBA"/>
</dbReference>
<dbReference type="GO" id="GO:0038023">
    <property type="term" value="F:signaling receptor activity"/>
    <property type="evidence" value="ECO:0007669"/>
    <property type="project" value="InterPro"/>
</dbReference>
<dbReference type="Proteomes" id="UP000694845">
    <property type="component" value="Unplaced"/>
</dbReference>
<dbReference type="GO" id="GO:0005789">
    <property type="term" value="C:endoplasmic reticulum membrane"/>
    <property type="evidence" value="ECO:0007669"/>
    <property type="project" value="UniProtKB-SubCell"/>
</dbReference>
<evidence type="ECO:0000256" key="7">
    <source>
        <dbReference type="ARBA" id="ARBA00022729"/>
    </source>
</evidence>
<keyword evidence="7 13" id="KW-0732">Signal</keyword>
<dbReference type="Pfam" id="PF25294">
    <property type="entry name" value="RENR_N"/>
    <property type="match status" value="1"/>
</dbReference>
<evidence type="ECO:0000259" key="14">
    <source>
        <dbReference type="Pfam" id="PF07850"/>
    </source>
</evidence>
<protein>
    <submittedName>
        <fullName evidence="17">Renin receptor-like</fullName>
    </submittedName>
</protein>
<evidence type="ECO:0000256" key="5">
    <source>
        <dbReference type="ARBA" id="ARBA00022685"/>
    </source>
</evidence>
<keyword evidence="16" id="KW-1185">Reference proteome</keyword>
<dbReference type="RefSeq" id="XP_022093857.1">
    <property type="nucleotide sequence ID" value="XM_022238165.1"/>
</dbReference>
<keyword evidence="11" id="KW-0675">Receptor</keyword>
<accession>A0A8B7YMG7</accession>
<feature type="domain" description="Renin receptor-like C-terminal transmembrane spanning segment" evidence="14">
    <location>
        <begin position="302"/>
        <end position="359"/>
    </location>
</feature>
<evidence type="ECO:0000256" key="6">
    <source>
        <dbReference type="ARBA" id="ARBA00022692"/>
    </source>
</evidence>
<dbReference type="InterPro" id="IPR057318">
    <property type="entry name" value="RENR_N"/>
</dbReference>
<evidence type="ECO:0000256" key="10">
    <source>
        <dbReference type="ARBA" id="ARBA00023136"/>
    </source>
</evidence>
<dbReference type="GeneID" id="110981020"/>
<evidence type="ECO:0000256" key="3">
    <source>
        <dbReference type="ARBA" id="ARBA00004373"/>
    </source>
</evidence>
<keyword evidence="10 12" id="KW-0472">Membrane</keyword>
<evidence type="ECO:0000256" key="4">
    <source>
        <dbReference type="ARBA" id="ARBA00022475"/>
    </source>
</evidence>
<reference evidence="17" key="1">
    <citation type="submission" date="2025-08" db="UniProtKB">
        <authorList>
            <consortium name="RefSeq"/>
        </authorList>
    </citation>
    <scope>IDENTIFICATION</scope>
</reference>
<feature type="chain" id="PRO_5034328565" evidence="13">
    <location>
        <begin position="24"/>
        <end position="359"/>
    </location>
</feature>
<feature type="signal peptide" evidence="13">
    <location>
        <begin position="1"/>
        <end position="23"/>
    </location>
</feature>
<dbReference type="OMA" id="QYAVIFN"/>
<sequence>MAAALLSIILLSICACFCTFVNCEDTLFIAHSPSYVEFQRDAGPIDVTEVPDVLSLALGLSSSKAVKWAGLAVGDLFRRPKANILITIETEDNSFSLESGSSTRLQYPVRGSGAVDLRTIVDTITSMYGDRPLLLELTPDIKGFHVSAEYQSVFKTLPDTLNEVLPLLKGDGSIVADSRLGSLNLTNPADVALLSELQFLREVTGRLREDPTVVTDNIPDLFTFTLAGLSVIQSKYGADSTQAQDAARMVSSFISKFSSEMASLYDGDLLIEVMTPHQEPFVSRQSRSLLAVATSPPPSETIGNKATPYDETYPVIFNIVLWMGILLALAIYAVSYALWYLDPGDTIIYRMTSQRMKID</sequence>
<evidence type="ECO:0000313" key="16">
    <source>
        <dbReference type="Proteomes" id="UP000694845"/>
    </source>
</evidence>
<evidence type="ECO:0000256" key="13">
    <source>
        <dbReference type="SAM" id="SignalP"/>
    </source>
</evidence>
<evidence type="ECO:0000256" key="11">
    <source>
        <dbReference type="ARBA" id="ARBA00023170"/>
    </source>
</evidence>
<dbReference type="CTD" id="10159"/>
<evidence type="ECO:0000256" key="12">
    <source>
        <dbReference type="SAM" id="Phobius"/>
    </source>
</evidence>
<evidence type="ECO:0000256" key="9">
    <source>
        <dbReference type="ARBA" id="ARBA00022989"/>
    </source>
</evidence>
<gene>
    <name evidence="17" type="primary">LOC110981020</name>
</gene>
<keyword evidence="4" id="KW-1003">Cell membrane</keyword>
<comment type="subcellular location">
    <subcellularLocation>
        <location evidence="2">Cell membrane</location>
        <topology evidence="2">Single-pass type I membrane protein</topology>
    </subcellularLocation>
    <subcellularLocation>
        <location evidence="1">Endoplasmic reticulum membrane</location>
        <topology evidence="1">Single-pass type I membrane protein</topology>
    </subcellularLocation>
    <subcellularLocation>
        <location evidence="3">Vesicle</location>
    </subcellularLocation>
</comment>
<proteinExistence type="predicted"/>
<keyword evidence="6 12" id="KW-0812">Transmembrane</keyword>
<dbReference type="InterPro" id="IPR056780">
    <property type="entry name" value="Renin_r_C"/>
</dbReference>
<keyword evidence="8" id="KW-0256">Endoplasmic reticulum</keyword>
<evidence type="ECO:0000256" key="8">
    <source>
        <dbReference type="ARBA" id="ARBA00022824"/>
    </source>
</evidence>
<evidence type="ECO:0000313" key="17">
    <source>
        <dbReference type="RefSeq" id="XP_022093857.1"/>
    </source>
</evidence>